<dbReference type="Gene3D" id="2.60.120.200">
    <property type="match status" value="1"/>
</dbReference>
<dbReference type="InterPro" id="IPR013320">
    <property type="entry name" value="ConA-like_dom_sf"/>
</dbReference>
<name>A0A913ZP96_PATMI</name>
<evidence type="ECO:0008006" key="3">
    <source>
        <dbReference type="Google" id="ProtNLM"/>
    </source>
</evidence>
<dbReference type="RefSeq" id="XP_038053557.1">
    <property type="nucleotide sequence ID" value="XM_038197629.1"/>
</dbReference>
<dbReference type="SUPFAM" id="SSF49899">
    <property type="entry name" value="Concanavalin A-like lectins/glucanases"/>
    <property type="match status" value="1"/>
</dbReference>
<dbReference type="GeneID" id="119725979"/>
<dbReference type="Proteomes" id="UP000887568">
    <property type="component" value="Unplaced"/>
</dbReference>
<dbReference type="Pfam" id="PF13385">
    <property type="entry name" value="Laminin_G_3"/>
    <property type="match status" value="1"/>
</dbReference>
<accession>A0A913ZP96</accession>
<protein>
    <recommendedName>
        <fullName evidence="3">LamG-like jellyroll fold domain-containing protein</fullName>
    </recommendedName>
</protein>
<evidence type="ECO:0000313" key="2">
    <source>
        <dbReference type="Proteomes" id="UP000887568"/>
    </source>
</evidence>
<reference evidence="1" key="1">
    <citation type="submission" date="2022-11" db="UniProtKB">
        <authorList>
            <consortium name="EnsemblMetazoa"/>
        </authorList>
    </citation>
    <scope>IDENTIFICATION</scope>
</reference>
<dbReference type="AlphaFoldDB" id="A0A913ZP96"/>
<keyword evidence="2" id="KW-1185">Reference proteome</keyword>
<dbReference type="OrthoDB" id="5975821at2759"/>
<sequence length="321" mass="35037">MVPSPEVVEQKCSIYTGEGAYIDLGDFAGTCVSDPDVCASDSVTWSLWLKINSSAGFTHDSYFVSAGARSRGARGVAFLYRNSLNAFVFAARSESWSYFERYETLGKIPIDRWFHLAATMVLSPTNAQLVLYLDGKELGSYDHNEKEDSPRDGCTRLVLGSMNPCVGMSPPSSLNFGGSAAYSNLMVFDHLLTEEQIANLYACGSLDWGLKMRSLYIDSTYENSGSLRYVCTASASTGPTIYWSVYHQERAQWQDLGRNSTEEGCEVTPTSFSPCVVQSALVIDQGHGPIAEGDIITCTANSGSRNASVSIRQGISEEKKQ</sequence>
<proteinExistence type="predicted"/>
<organism evidence="1 2">
    <name type="scientific">Patiria miniata</name>
    <name type="common">Bat star</name>
    <name type="synonym">Asterina miniata</name>
    <dbReference type="NCBI Taxonomy" id="46514"/>
    <lineage>
        <taxon>Eukaryota</taxon>
        <taxon>Metazoa</taxon>
        <taxon>Echinodermata</taxon>
        <taxon>Eleutherozoa</taxon>
        <taxon>Asterozoa</taxon>
        <taxon>Asteroidea</taxon>
        <taxon>Valvatacea</taxon>
        <taxon>Valvatida</taxon>
        <taxon>Asterinidae</taxon>
        <taxon>Patiria</taxon>
    </lineage>
</organism>
<evidence type="ECO:0000313" key="1">
    <source>
        <dbReference type="EnsemblMetazoa" id="XP_038053557.1"/>
    </source>
</evidence>
<dbReference type="EnsemblMetazoa" id="XM_038197629.1">
    <property type="protein sequence ID" value="XP_038053557.1"/>
    <property type="gene ID" value="LOC119725979"/>
</dbReference>